<reference evidence="1 2" key="1">
    <citation type="submission" date="2018-08" db="EMBL/GenBank/DDBJ databases">
        <authorList>
            <person name="Laetsch R D."/>
            <person name="Stevens L."/>
            <person name="Kumar S."/>
            <person name="Blaxter L. M."/>
        </authorList>
    </citation>
    <scope>NUCLEOTIDE SEQUENCE [LARGE SCALE GENOMIC DNA]</scope>
</reference>
<name>A0A498T268_ACAVI</name>
<keyword evidence="2" id="KW-1185">Reference proteome</keyword>
<evidence type="ECO:0000313" key="2">
    <source>
        <dbReference type="Proteomes" id="UP000276991"/>
    </source>
</evidence>
<proteinExistence type="predicted"/>
<dbReference type="AlphaFoldDB" id="A0A498T268"/>
<dbReference type="EMBL" id="UPTC01005725">
    <property type="protein sequence ID" value="VBB35368.1"/>
    <property type="molecule type" value="Genomic_DNA"/>
</dbReference>
<gene>
    <name evidence="1" type="ORF">NAV_LOCUS10159</name>
</gene>
<dbReference type="Proteomes" id="UP000276991">
    <property type="component" value="Unassembled WGS sequence"/>
</dbReference>
<accession>A0A498T268</accession>
<organism evidence="1 2">
    <name type="scientific">Acanthocheilonema viteae</name>
    <name type="common">Filarial nematode worm</name>
    <name type="synonym">Dipetalonema viteae</name>
    <dbReference type="NCBI Taxonomy" id="6277"/>
    <lineage>
        <taxon>Eukaryota</taxon>
        <taxon>Metazoa</taxon>
        <taxon>Ecdysozoa</taxon>
        <taxon>Nematoda</taxon>
        <taxon>Chromadorea</taxon>
        <taxon>Rhabditida</taxon>
        <taxon>Spirurina</taxon>
        <taxon>Spiruromorpha</taxon>
        <taxon>Filarioidea</taxon>
        <taxon>Onchocercidae</taxon>
        <taxon>Acanthocheilonema</taxon>
    </lineage>
</organism>
<sequence length="94" mass="10991">MANSSRDVSEAMGALHEELEIHKIDLQCILEESRVLVQQIRFERIYTYDRIALISLMEARCVQLDAVLEHLHFKRLKVIEIAAKMEELNRIANQ</sequence>
<protein>
    <submittedName>
        <fullName evidence="1">Uncharacterized protein</fullName>
    </submittedName>
</protein>
<evidence type="ECO:0000313" key="1">
    <source>
        <dbReference type="EMBL" id="VBB35368.1"/>
    </source>
</evidence>